<feature type="transmembrane region" description="Helical" evidence="1">
    <location>
        <begin position="61"/>
        <end position="77"/>
    </location>
</feature>
<accession>A0AAD9NSK0</accession>
<dbReference type="EMBL" id="JAODUO010000405">
    <property type="protein sequence ID" value="KAK2181222.1"/>
    <property type="molecule type" value="Genomic_DNA"/>
</dbReference>
<dbReference type="Proteomes" id="UP001209878">
    <property type="component" value="Unassembled WGS sequence"/>
</dbReference>
<proteinExistence type="predicted"/>
<keyword evidence="3" id="KW-1185">Reference proteome</keyword>
<protein>
    <submittedName>
        <fullName evidence="2">Uncharacterized protein</fullName>
    </submittedName>
</protein>
<evidence type="ECO:0000313" key="3">
    <source>
        <dbReference type="Proteomes" id="UP001209878"/>
    </source>
</evidence>
<comment type="caution">
    <text evidence="2">The sequence shown here is derived from an EMBL/GenBank/DDBJ whole genome shotgun (WGS) entry which is preliminary data.</text>
</comment>
<organism evidence="2 3">
    <name type="scientific">Ridgeia piscesae</name>
    <name type="common">Tubeworm</name>
    <dbReference type="NCBI Taxonomy" id="27915"/>
    <lineage>
        <taxon>Eukaryota</taxon>
        <taxon>Metazoa</taxon>
        <taxon>Spiralia</taxon>
        <taxon>Lophotrochozoa</taxon>
        <taxon>Annelida</taxon>
        <taxon>Polychaeta</taxon>
        <taxon>Sedentaria</taxon>
        <taxon>Canalipalpata</taxon>
        <taxon>Sabellida</taxon>
        <taxon>Siboglinidae</taxon>
        <taxon>Ridgeia</taxon>
    </lineage>
</organism>
<keyword evidence="1" id="KW-1133">Transmembrane helix</keyword>
<keyword evidence="1" id="KW-0472">Membrane</keyword>
<evidence type="ECO:0000256" key="1">
    <source>
        <dbReference type="SAM" id="Phobius"/>
    </source>
</evidence>
<gene>
    <name evidence="2" type="ORF">NP493_405g00041</name>
</gene>
<feature type="transmembrane region" description="Helical" evidence="1">
    <location>
        <begin position="20"/>
        <end position="40"/>
    </location>
</feature>
<sequence>MVAFGCTIASVYFVSVPMKTLISGFIATDVWSIVWIHSLCCHQMCRYLFLKFIRDLLKKTSFWLVYFIHVALYAKGVDNVNSFLQTLGFYYRNTVRKFCFRLMC</sequence>
<keyword evidence="1" id="KW-0812">Transmembrane</keyword>
<name>A0AAD9NSK0_RIDPI</name>
<dbReference type="AlphaFoldDB" id="A0AAD9NSK0"/>
<reference evidence="2" key="1">
    <citation type="journal article" date="2023" name="Mol. Biol. Evol.">
        <title>Third-Generation Sequencing Reveals the Adaptive Role of the Epigenome in Three Deep-Sea Polychaetes.</title>
        <authorList>
            <person name="Perez M."/>
            <person name="Aroh O."/>
            <person name="Sun Y."/>
            <person name="Lan Y."/>
            <person name="Juniper S.K."/>
            <person name="Young C.R."/>
            <person name="Angers B."/>
            <person name="Qian P.Y."/>
        </authorList>
    </citation>
    <scope>NUCLEOTIDE SEQUENCE</scope>
    <source>
        <strain evidence="2">R07B-5</strain>
    </source>
</reference>
<evidence type="ECO:0000313" key="2">
    <source>
        <dbReference type="EMBL" id="KAK2181222.1"/>
    </source>
</evidence>